<keyword evidence="1" id="KW-0812">Transmembrane</keyword>
<keyword evidence="1" id="KW-1133">Transmembrane helix</keyword>
<gene>
    <name evidence="2" type="ORF">MZO42_20040</name>
</gene>
<organism evidence="2">
    <name type="scientific">Sphingomonas psychrotolerans</name>
    <dbReference type="NCBI Taxonomy" id="1327635"/>
    <lineage>
        <taxon>Bacteria</taxon>
        <taxon>Pseudomonadati</taxon>
        <taxon>Pseudomonadota</taxon>
        <taxon>Alphaproteobacteria</taxon>
        <taxon>Sphingomonadales</taxon>
        <taxon>Sphingomonadaceae</taxon>
        <taxon>Sphingomonas</taxon>
    </lineage>
</organism>
<protein>
    <submittedName>
        <fullName evidence="2">Uncharacterized protein</fullName>
    </submittedName>
</protein>
<comment type="caution">
    <text evidence="2">The sequence shown here is derived from an EMBL/GenBank/DDBJ whole genome shotgun (WGS) entry which is preliminary data.</text>
</comment>
<accession>A0ABU3NBY1</accession>
<dbReference type="PROSITE" id="PS51257">
    <property type="entry name" value="PROKAR_LIPOPROTEIN"/>
    <property type="match status" value="1"/>
</dbReference>
<evidence type="ECO:0000256" key="1">
    <source>
        <dbReference type="SAM" id="Phobius"/>
    </source>
</evidence>
<name>A0ABU3NBY1_9SPHN</name>
<keyword evidence="1" id="KW-0472">Membrane</keyword>
<reference evidence="2" key="1">
    <citation type="submission" date="2022-04" db="EMBL/GenBank/DDBJ databases">
        <title>Tomato heritable bacteria conferring resistance against bacterial wilt.</title>
        <authorList>
            <person name="Yin J."/>
        </authorList>
    </citation>
    <scope>NUCLEOTIDE SEQUENCE</scope>
    <source>
        <strain evidence="2">Cra20</strain>
    </source>
</reference>
<sequence>MHLLSRLLLAAALLIGCCAVLLYGFLTSMACGYAPNSSGCRGELNGDDQFWLVILPALVVGTLLVFARLARNKAR</sequence>
<evidence type="ECO:0000313" key="2">
    <source>
        <dbReference type="EMBL" id="MDT8760996.1"/>
    </source>
</evidence>
<proteinExistence type="predicted"/>
<dbReference type="EMBL" id="JALMLT010000006">
    <property type="protein sequence ID" value="MDT8760996.1"/>
    <property type="molecule type" value="Genomic_DNA"/>
</dbReference>
<feature type="transmembrane region" description="Helical" evidence="1">
    <location>
        <begin position="50"/>
        <end position="70"/>
    </location>
</feature>